<dbReference type="InterPro" id="IPR008271">
    <property type="entry name" value="Ser/Thr_kinase_AS"/>
</dbReference>
<evidence type="ECO:0000256" key="12">
    <source>
        <dbReference type="SAM" id="MobiDB-lite"/>
    </source>
</evidence>
<evidence type="ECO:0000256" key="4">
    <source>
        <dbReference type="ARBA" id="ARBA00022741"/>
    </source>
</evidence>
<evidence type="ECO:0000256" key="8">
    <source>
        <dbReference type="ARBA" id="ARBA00048312"/>
    </source>
</evidence>
<sequence length="382" mass="42940">MSEDIDKHVRRRFQIMDKLGKGAYGIVWQAKEARTGQVVALKKCFDAFRNSTDAQRTYREIMYLQKLSGHDNIIRLQHVVRADNDRDIYLTFDHMETDLHAVIRANILEEIHKKYIIYQLLRALKFMHSGNLLHRDIKPSNLLLNSDCHVKLCDFGLCRSVAETTNQGAANPAGGTGAAAGNPVLTDYVATRWYRAPEILLGSTNYSKGVDMWAVGCILAEMLIGKPLFPGSSTMNQLEKIIAVTGPPSPTDVQNMHSMFANTMLESIPPQRTVDLRMMLQGVSSEAHTLLSHCLNFDPEKRCSAVEALENPYVAEFRDPNEEPDYPYGPIMINIDDNTKLSAADYRDRLYKEISKRKKEMRRRTDRPGAEASAAGGQPAAP</sequence>
<evidence type="ECO:0000256" key="7">
    <source>
        <dbReference type="ARBA" id="ARBA00047592"/>
    </source>
</evidence>
<organism evidence="14">
    <name type="scientific">Rhizochromulina marina</name>
    <dbReference type="NCBI Taxonomy" id="1034831"/>
    <lineage>
        <taxon>Eukaryota</taxon>
        <taxon>Sar</taxon>
        <taxon>Stramenopiles</taxon>
        <taxon>Ochrophyta</taxon>
        <taxon>Dictyochophyceae</taxon>
        <taxon>Rhizochromulinales</taxon>
        <taxon>Rhizochromulina</taxon>
    </lineage>
</organism>
<dbReference type="InterPro" id="IPR000719">
    <property type="entry name" value="Prot_kinase_dom"/>
</dbReference>
<dbReference type="Gene3D" id="1.10.510.10">
    <property type="entry name" value="Transferase(Phosphotransferase) domain 1"/>
    <property type="match status" value="1"/>
</dbReference>
<comment type="similarity">
    <text evidence="11">Belongs to the protein kinase superfamily. Ser/Thr protein kinase family. MAP kinase subfamily.</text>
</comment>
<comment type="catalytic activity">
    <reaction evidence="7 11">
        <text>L-threonyl-[protein] + ATP = O-phospho-L-threonyl-[protein] + ADP + H(+)</text>
        <dbReference type="Rhea" id="RHEA:46608"/>
        <dbReference type="Rhea" id="RHEA-COMP:11060"/>
        <dbReference type="Rhea" id="RHEA-COMP:11605"/>
        <dbReference type="ChEBI" id="CHEBI:15378"/>
        <dbReference type="ChEBI" id="CHEBI:30013"/>
        <dbReference type="ChEBI" id="CHEBI:30616"/>
        <dbReference type="ChEBI" id="CHEBI:61977"/>
        <dbReference type="ChEBI" id="CHEBI:456216"/>
        <dbReference type="EC" id="2.7.11.24"/>
    </reaction>
</comment>
<feature type="compositionally biased region" description="Basic residues" evidence="12">
    <location>
        <begin position="355"/>
        <end position="365"/>
    </location>
</feature>
<evidence type="ECO:0000256" key="9">
    <source>
        <dbReference type="PROSITE-ProRule" id="PRU10141"/>
    </source>
</evidence>
<evidence type="ECO:0000256" key="3">
    <source>
        <dbReference type="ARBA" id="ARBA00022679"/>
    </source>
</evidence>
<feature type="domain" description="Protein kinase" evidence="13">
    <location>
        <begin position="13"/>
        <end position="314"/>
    </location>
</feature>
<dbReference type="InterPro" id="IPR003527">
    <property type="entry name" value="MAP_kinase_CS"/>
</dbReference>
<dbReference type="PROSITE" id="PS00108">
    <property type="entry name" value="PROTEIN_KINASE_ST"/>
    <property type="match status" value="1"/>
</dbReference>
<dbReference type="FunFam" id="1.10.510.10:FF:000238">
    <property type="entry name" value="Mitogen-activated protein kinase"/>
    <property type="match status" value="1"/>
</dbReference>
<dbReference type="SUPFAM" id="SSF56112">
    <property type="entry name" value="Protein kinase-like (PK-like)"/>
    <property type="match status" value="1"/>
</dbReference>
<dbReference type="InterPro" id="IPR050117">
    <property type="entry name" value="MAPK"/>
</dbReference>
<dbReference type="EC" id="2.7.11.24" evidence="1 11"/>
<gene>
    <name evidence="14" type="ORF">RMAR1173_LOCUS13675</name>
</gene>
<evidence type="ECO:0000313" key="14">
    <source>
        <dbReference type="EMBL" id="CAD9696858.1"/>
    </source>
</evidence>
<feature type="binding site" evidence="9">
    <location>
        <position position="42"/>
    </location>
    <ligand>
        <name>ATP</name>
        <dbReference type="ChEBI" id="CHEBI:30616"/>
    </ligand>
</feature>
<evidence type="ECO:0000256" key="10">
    <source>
        <dbReference type="RuleBase" id="RU000304"/>
    </source>
</evidence>
<keyword evidence="4 9" id="KW-0547">Nucleotide-binding</keyword>
<dbReference type="AlphaFoldDB" id="A0A7S2SE08"/>
<proteinExistence type="inferred from homology"/>
<evidence type="ECO:0000256" key="2">
    <source>
        <dbReference type="ARBA" id="ARBA00022527"/>
    </source>
</evidence>
<dbReference type="PANTHER" id="PTHR24055">
    <property type="entry name" value="MITOGEN-ACTIVATED PROTEIN KINASE"/>
    <property type="match status" value="1"/>
</dbReference>
<dbReference type="EMBL" id="HBHJ01020629">
    <property type="protein sequence ID" value="CAD9696858.1"/>
    <property type="molecule type" value="Transcribed_RNA"/>
</dbReference>
<dbReference type="PROSITE" id="PS00107">
    <property type="entry name" value="PROTEIN_KINASE_ATP"/>
    <property type="match status" value="1"/>
</dbReference>
<comment type="cofactor">
    <cofactor evidence="11">
        <name>Mg(2+)</name>
        <dbReference type="ChEBI" id="CHEBI:18420"/>
    </cofactor>
</comment>
<dbReference type="Gene3D" id="3.30.200.20">
    <property type="entry name" value="Phosphorylase Kinase, domain 1"/>
    <property type="match status" value="1"/>
</dbReference>
<dbReference type="FunFam" id="3.30.200.20:FF:000166">
    <property type="entry name" value="Mitogen-activated protein kinase"/>
    <property type="match status" value="1"/>
</dbReference>
<evidence type="ECO:0000256" key="11">
    <source>
        <dbReference type="RuleBase" id="RU361165"/>
    </source>
</evidence>
<name>A0A7S2SE08_9STRA</name>
<protein>
    <recommendedName>
        <fullName evidence="1 11">Mitogen-activated protein kinase</fullName>
        <ecNumber evidence="1 11">2.7.11.24</ecNumber>
    </recommendedName>
</protein>
<dbReference type="CDD" id="cd07852">
    <property type="entry name" value="STKc_MAPK15-like"/>
    <property type="match status" value="1"/>
</dbReference>
<keyword evidence="6 9" id="KW-0067">ATP-binding</keyword>
<dbReference type="InterPro" id="IPR017441">
    <property type="entry name" value="Protein_kinase_ATP_BS"/>
</dbReference>
<evidence type="ECO:0000259" key="13">
    <source>
        <dbReference type="PROSITE" id="PS50011"/>
    </source>
</evidence>
<dbReference type="Pfam" id="PF00069">
    <property type="entry name" value="Pkinase"/>
    <property type="match status" value="1"/>
</dbReference>
<feature type="compositionally biased region" description="Low complexity" evidence="12">
    <location>
        <begin position="370"/>
        <end position="382"/>
    </location>
</feature>
<dbReference type="GO" id="GO:0004707">
    <property type="term" value="F:MAP kinase activity"/>
    <property type="evidence" value="ECO:0007669"/>
    <property type="project" value="UniProtKB-EC"/>
</dbReference>
<evidence type="ECO:0000256" key="5">
    <source>
        <dbReference type="ARBA" id="ARBA00022777"/>
    </source>
</evidence>
<keyword evidence="11" id="KW-0460">Magnesium</keyword>
<evidence type="ECO:0000256" key="1">
    <source>
        <dbReference type="ARBA" id="ARBA00012411"/>
    </source>
</evidence>
<accession>A0A7S2SE08</accession>
<dbReference type="PROSITE" id="PS50011">
    <property type="entry name" value="PROTEIN_KINASE_DOM"/>
    <property type="match status" value="1"/>
</dbReference>
<reference evidence="14" key="1">
    <citation type="submission" date="2021-01" db="EMBL/GenBank/DDBJ databases">
        <authorList>
            <person name="Corre E."/>
            <person name="Pelletier E."/>
            <person name="Niang G."/>
            <person name="Scheremetjew M."/>
            <person name="Finn R."/>
            <person name="Kale V."/>
            <person name="Holt S."/>
            <person name="Cochrane G."/>
            <person name="Meng A."/>
            <person name="Brown T."/>
            <person name="Cohen L."/>
        </authorList>
    </citation>
    <scope>NUCLEOTIDE SEQUENCE</scope>
    <source>
        <strain evidence="14">CCMP1243</strain>
    </source>
</reference>
<feature type="region of interest" description="Disordered" evidence="12">
    <location>
        <begin position="355"/>
        <end position="382"/>
    </location>
</feature>
<keyword evidence="3 11" id="KW-0808">Transferase</keyword>
<dbReference type="SMART" id="SM00220">
    <property type="entry name" value="S_TKc"/>
    <property type="match status" value="1"/>
</dbReference>
<comment type="activity regulation">
    <text evidence="11">Activated by threonine and tyrosine phosphorylation.</text>
</comment>
<dbReference type="PROSITE" id="PS01351">
    <property type="entry name" value="MAPK"/>
    <property type="match status" value="1"/>
</dbReference>
<comment type="catalytic activity">
    <reaction evidence="8">
        <text>L-seryl-[protein] + ATP = O-phospho-L-seryl-[protein] + ADP + H(+)</text>
        <dbReference type="Rhea" id="RHEA:17989"/>
        <dbReference type="Rhea" id="RHEA-COMP:9863"/>
        <dbReference type="Rhea" id="RHEA-COMP:11604"/>
        <dbReference type="ChEBI" id="CHEBI:15378"/>
        <dbReference type="ChEBI" id="CHEBI:29999"/>
        <dbReference type="ChEBI" id="CHEBI:30616"/>
        <dbReference type="ChEBI" id="CHEBI:83421"/>
        <dbReference type="ChEBI" id="CHEBI:456216"/>
        <dbReference type="EC" id="2.7.11.24"/>
    </reaction>
</comment>
<evidence type="ECO:0000256" key="6">
    <source>
        <dbReference type="ARBA" id="ARBA00022840"/>
    </source>
</evidence>
<dbReference type="InterPro" id="IPR011009">
    <property type="entry name" value="Kinase-like_dom_sf"/>
</dbReference>
<keyword evidence="2 10" id="KW-0723">Serine/threonine-protein kinase</keyword>
<keyword evidence="5 11" id="KW-0418">Kinase</keyword>
<dbReference type="GO" id="GO:0005524">
    <property type="term" value="F:ATP binding"/>
    <property type="evidence" value="ECO:0007669"/>
    <property type="project" value="UniProtKB-UniRule"/>
</dbReference>